<sequence>MTTATDIVNQAIQLIGNNQPPVTGNAPNFDTSPAGKAAKILYVPCVQTVGRRFGWDFARNLVALQLSGNPATILWPYEYKYPSNGVQVWQLVPSVLADPNNPLPVNWSVGNAEVAGVQTKVIWTDLQNAMANYNNSPNENTWDALFREAVVRQLASELAMALAGKPETAQQGLESGNAFATLGEGRDS</sequence>
<name>A0A1G6YY19_9BRAD</name>
<feature type="region of interest" description="Disordered" evidence="1">
    <location>
        <begin position="167"/>
        <end position="188"/>
    </location>
</feature>
<gene>
    <name evidence="2" type="ORF">SAMN05216337_1017141</name>
</gene>
<accession>A0A1G6YY19</accession>
<evidence type="ECO:0000313" key="2">
    <source>
        <dbReference type="EMBL" id="SDD95299.1"/>
    </source>
</evidence>
<dbReference type="EMBL" id="FMZW01000017">
    <property type="protein sequence ID" value="SDD95299.1"/>
    <property type="molecule type" value="Genomic_DNA"/>
</dbReference>
<evidence type="ECO:0000313" key="3">
    <source>
        <dbReference type="Proteomes" id="UP000199245"/>
    </source>
</evidence>
<proteinExistence type="predicted"/>
<protein>
    <submittedName>
        <fullName evidence="2">Uncharacterized protein</fullName>
    </submittedName>
</protein>
<organism evidence="2 3">
    <name type="scientific">Bradyrhizobium brasilense</name>
    <dbReference type="NCBI Taxonomy" id="1419277"/>
    <lineage>
        <taxon>Bacteria</taxon>
        <taxon>Pseudomonadati</taxon>
        <taxon>Pseudomonadota</taxon>
        <taxon>Alphaproteobacteria</taxon>
        <taxon>Hyphomicrobiales</taxon>
        <taxon>Nitrobacteraceae</taxon>
        <taxon>Bradyrhizobium</taxon>
    </lineage>
</organism>
<evidence type="ECO:0000256" key="1">
    <source>
        <dbReference type="SAM" id="MobiDB-lite"/>
    </source>
</evidence>
<reference evidence="2 3" key="1">
    <citation type="submission" date="2016-10" db="EMBL/GenBank/DDBJ databases">
        <authorList>
            <person name="de Groot N.N."/>
        </authorList>
    </citation>
    <scope>NUCLEOTIDE SEQUENCE [LARGE SCALE GENOMIC DNA]</scope>
    <source>
        <strain evidence="2 3">R5</strain>
    </source>
</reference>
<dbReference type="RefSeq" id="WP_092084075.1">
    <property type="nucleotide sequence ID" value="NZ_FMZW01000017.1"/>
</dbReference>
<dbReference type="AlphaFoldDB" id="A0A1G6YY19"/>
<dbReference type="Proteomes" id="UP000199245">
    <property type="component" value="Unassembled WGS sequence"/>
</dbReference>